<dbReference type="Gene3D" id="3.40.50.10540">
    <property type="entry name" value="Crotonobetainyl-coa:carnitine coa-transferase, domain 1"/>
    <property type="match status" value="1"/>
</dbReference>
<dbReference type="InterPro" id="IPR044855">
    <property type="entry name" value="CoA-Trfase_III_dom3_sf"/>
</dbReference>
<proteinExistence type="predicted"/>
<evidence type="ECO:0000313" key="2">
    <source>
        <dbReference type="EMBL" id="MFC3676509.1"/>
    </source>
</evidence>
<dbReference type="GO" id="GO:0016740">
    <property type="term" value="F:transferase activity"/>
    <property type="evidence" value="ECO:0007669"/>
    <property type="project" value="UniProtKB-KW"/>
</dbReference>
<accession>A0ABV7VGK1</accession>
<keyword evidence="1 2" id="KW-0808">Transferase</keyword>
<dbReference type="RefSeq" id="WP_379727266.1">
    <property type="nucleotide sequence ID" value="NZ_JBHRYJ010000002.1"/>
</dbReference>
<dbReference type="PANTHER" id="PTHR48207">
    <property type="entry name" value="SUCCINATE--HYDROXYMETHYLGLUTARATE COA-TRANSFERASE"/>
    <property type="match status" value="1"/>
</dbReference>
<evidence type="ECO:0000313" key="3">
    <source>
        <dbReference type="Proteomes" id="UP001595711"/>
    </source>
</evidence>
<reference evidence="3" key="1">
    <citation type="journal article" date="2019" name="Int. J. Syst. Evol. Microbiol.">
        <title>The Global Catalogue of Microorganisms (GCM) 10K type strain sequencing project: providing services to taxonomists for standard genome sequencing and annotation.</title>
        <authorList>
            <consortium name="The Broad Institute Genomics Platform"/>
            <consortium name="The Broad Institute Genome Sequencing Center for Infectious Disease"/>
            <person name="Wu L."/>
            <person name="Ma J."/>
        </authorList>
    </citation>
    <scope>NUCLEOTIDE SEQUENCE [LARGE SCALE GENOMIC DNA]</scope>
    <source>
        <strain evidence="3">KCTC 42182</strain>
    </source>
</reference>
<dbReference type="InterPro" id="IPR003673">
    <property type="entry name" value="CoA-Trfase_fam_III"/>
</dbReference>
<dbReference type="InterPro" id="IPR050483">
    <property type="entry name" value="CoA-transferase_III_domain"/>
</dbReference>
<evidence type="ECO:0000256" key="1">
    <source>
        <dbReference type="ARBA" id="ARBA00022679"/>
    </source>
</evidence>
<dbReference type="InterPro" id="IPR023606">
    <property type="entry name" value="CoA-Trfase_III_dom_1_sf"/>
</dbReference>
<dbReference type="Gene3D" id="3.30.1540.10">
    <property type="entry name" value="formyl-coa transferase, domain 3"/>
    <property type="match status" value="1"/>
</dbReference>
<dbReference type="Proteomes" id="UP001595711">
    <property type="component" value="Unassembled WGS sequence"/>
</dbReference>
<dbReference type="Pfam" id="PF02515">
    <property type="entry name" value="CoA_transf_3"/>
    <property type="match status" value="1"/>
</dbReference>
<dbReference type="SUPFAM" id="SSF89796">
    <property type="entry name" value="CoA-transferase family III (CaiB/BaiF)"/>
    <property type="match status" value="1"/>
</dbReference>
<name>A0ABV7VGK1_9PROT</name>
<dbReference type="EMBL" id="JBHRYJ010000002">
    <property type="protein sequence ID" value="MFC3676509.1"/>
    <property type="molecule type" value="Genomic_DNA"/>
</dbReference>
<organism evidence="2 3">
    <name type="scientific">Ferrovibrio xuzhouensis</name>
    <dbReference type="NCBI Taxonomy" id="1576914"/>
    <lineage>
        <taxon>Bacteria</taxon>
        <taxon>Pseudomonadati</taxon>
        <taxon>Pseudomonadota</taxon>
        <taxon>Alphaproteobacteria</taxon>
        <taxon>Rhodospirillales</taxon>
        <taxon>Rhodospirillaceae</taxon>
        <taxon>Ferrovibrio</taxon>
    </lineage>
</organism>
<dbReference type="PANTHER" id="PTHR48207:SF3">
    <property type="entry name" value="SUCCINATE--HYDROXYMETHYLGLUTARATE COA-TRANSFERASE"/>
    <property type="match status" value="1"/>
</dbReference>
<gene>
    <name evidence="2" type="ORF">ACFOOQ_13210</name>
</gene>
<sequence length="407" mass="43675">MMTGGADSTRPLPLAGIRVLDVSQVMAGPYCSMLLGDMGADVIKIEPPGTGDQTRGAMGFKMKGSDSMGFLNMNRNKRSIALNLKSAAGREILHKLAKTADILVENYRPGVMKKLGCGYEDLAKINPALIYASISGFGQSGPWASRPGFDLMAQAMSGVMSVTGHPGGPPVKAGVPVADIGCSLFATYAILAAYIGRKNTGLGQYIDASLFDAALAFSIWDTSEYWGTGKIPEPLGTANRMSAPYQAVRSKDGYFVMGATNQKLWRLLCDTLGRQELVDDPRFADIPARLANRPVLIEELEKSFVTRTSDEWVDLLLAVGIPAGTMYTYPEAFESEHGKHRKMRMDIDHPVEGTVPNIGFAVKLSGTPQQVRRHPPLLGEHTDAILDEIGIDAAAAADLRAKGAFAP</sequence>
<protein>
    <submittedName>
        <fullName evidence="2">CaiB/BaiF CoA transferase family protein</fullName>
    </submittedName>
</protein>
<comment type="caution">
    <text evidence="2">The sequence shown here is derived from an EMBL/GenBank/DDBJ whole genome shotgun (WGS) entry which is preliminary data.</text>
</comment>
<keyword evidence="3" id="KW-1185">Reference proteome</keyword>